<dbReference type="Pfam" id="PF12763">
    <property type="entry name" value="EH"/>
    <property type="match status" value="1"/>
</dbReference>
<dbReference type="SUPFAM" id="SSF47473">
    <property type="entry name" value="EF-hand"/>
    <property type="match status" value="1"/>
</dbReference>
<dbReference type="Gene3D" id="1.10.238.10">
    <property type="entry name" value="EF-hand"/>
    <property type="match status" value="1"/>
</dbReference>
<name>F2U734_SALR5</name>
<evidence type="ECO:0000256" key="4">
    <source>
        <dbReference type="ARBA" id="ARBA00022490"/>
    </source>
</evidence>
<evidence type="ECO:0000256" key="8">
    <source>
        <dbReference type="ARBA" id="ARBA00023136"/>
    </source>
</evidence>
<evidence type="ECO:0000256" key="6">
    <source>
        <dbReference type="ARBA" id="ARBA00022737"/>
    </source>
</evidence>
<evidence type="ECO:0000256" key="2">
    <source>
        <dbReference type="ARBA" id="ARBA00004134"/>
    </source>
</evidence>
<feature type="compositionally biased region" description="Pro residues" evidence="10">
    <location>
        <begin position="85"/>
        <end position="97"/>
    </location>
</feature>
<dbReference type="GeneID" id="16075750"/>
<accession>F2U734</accession>
<feature type="region of interest" description="Disordered" evidence="10">
    <location>
        <begin position="73"/>
        <end position="105"/>
    </location>
</feature>
<comment type="subcellular location">
    <subcellularLocation>
        <location evidence="3">Cell membrane</location>
        <topology evidence="3">Peripheral membrane protein</topology>
        <orientation evidence="3">Cytoplasmic side</orientation>
    </subcellularLocation>
    <subcellularLocation>
        <location evidence="2">Cytoplasm</location>
        <location evidence="2">Cytoskeleton</location>
        <location evidence="2">Actin patch</location>
    </subcellularLocation>
    <subcellularLocation>
        <location evidence="1">Endosome membrane</location>
        <topology evidence="1">Peripheral membrane protein</topology>
        <orientation evidence="1">Cytoplasmic side</orientation>
    </subcellularLocation>
</comment>
<organism evidence="13">
    <name type="scientific">Salpingoeca rosetta (strain ATCC 50818 / BSB-021)</name>
    <dbReference type="NCBI Taxonomy" id="946362"/>
    <lineage>
        <taxon>Eukaryota</taxon>
        <taxon>Choanoflagellata</taxon>
        <taxon>Craspedida</taxon>
        <taxon>Salpingoecidae</taxon>
        <taxon>Salpingoeca</taxon>
    </lineage>
</organism>
<dbReference type="RefSeq" id="XP_004995170.1">
    <property type="nucleotide sequence ID" value="XM_004995113.1"/>
</dbReference>
<dbReference type="GO" id="GO:0005886">
    <property type="term" value="C:plasma membrane"/>
    <property type="evidence" value="ECO:0007669"/>
    <property type="project" value="TreeGrafter"/>
</dbReference>
<evidence type="ECO:0000259" key="11">
    <source>
        <dbReference type="PROSITE" id="PS50031"/>
    </source>
</evidence>
<evidence type="ECO:0000313" key="13">
    <source>
        <dbReference type="Proteomes" id="UP000007799"/>
    </source>
</evidence>
<dbReference type="PROSITE" id="PS50031">
    <property type="entry name" value="EH"/>
    <property type="match status" value="1"/>
</dbReference>
<evidence type="ECO:0000256" key="5">
    <source>
        <dbReference type="ARBA" id="ARBA00022583"/>
    </source>
</evidence>
<keyword evidence="7" id="KW-0175">Coiled coil</keyword>
<keyword evidence="5" id="KW-0254">Endocytosis</keyword>
<dbReference type="PANTHER" id="PTHR11216:SF173">
    <property type="entry name" value="ACTIN CYTOSKELETON-REGULATORY COMPLEX PROTEIN PAN1"/>
    <property type="match status" value="1"/>
</dbReference>
<keyword evidence="8" id="KW-0472">Membrane</keyword>
<dbReference type="EMBL" id="GL832963">
    <property type="protein sequence ID" value="EGD83666.1"/>
    <property type="molecule type" value="Genomic_DNA"/>
</dbReference>
<dbReference type="OrthoDB" id="524326at2759"/>
<dbReference type="InterPro" id="IPR011992">
    <property type="entry name" value="EF-hand-dom_pair"/>
</dbReference>
<reference evidence="12" key="1">
    <citation type="submission" date="2009-08" db="EMBL/GenBank/DDBJ databases">
        <title>Annotation of Salpingoeca rosetta.</title>
        <authorList>
            <consortium name="The Broad Institute Genome Sequencing Platform"/>
            <person name="Russ C."/>
            <person name="Cuomo C."/>
            <person name="Burger G."/>
            <person name="Gray M.W."/>
            <person name="Holland P.W.H."/>
            <person name="King N."/>
            <person name="Lang F.B.F."/>
            <person name="Roger A.J."/>
            <person name="Ruiz-Trillo I."/>
            <person name="Young S.K."/>
            <person name="Zeng Q."/>
            <person name="Gargeya S."/>
            <person name="Alvarado L."/>
            <person name="Berlin A."/>
            <person name="Chapman S.B."/>
            <person name="Chen Z."/>
            <person name="Freedman E."/>
            <person name="Gellesch M."/>
            <person name="Goldberg J."/>
            <person name="Griggs A."/>
            <person name="Gujja S."/>
            <person name="Heilman E."/>
            <person name="Heiman D."/>
            <person name="Howarth C."/>
            <person name="Mehta T."/>
            <person name="Neiman D."/>
            <person name="Pearson M."/>
            <person name="Roberts A."/>
            <person name="Saif S."/>
            <person name="Shea T."/>
            <person name="Shenoy N."/>
            <person name="Sisk P."/>
            <person name="Stolte C."/>
            <person name="Sykes S."/>
            <person name="White J."/>
            <person name="Yandava C."/>
            <person name="Haas B."/>
            <person name="Nusbaum C."/>
            <person name="Birren B."/>
        </authorList>
    </citation>
    <scope>NUCLEOTIDE SEQUENCE [LARGE SCALE GENOMIC DNA]</scope>
    <source>
        <strain evidence="12">ATCC 50818</strain>
    </source>
</reference>
<evidence type="ECO:0000256" key="3">
    <source>
        <dbReference type="ARBA" id="ARBA00004413"/>
    </source>
</evidence>
<evidence type="ECO:0000256" key="9">
    <source>
        <dbReference type="ARBA" id="ARBA00023212"/>
    </source>
</evidence>
<feature type="domain" description="EH" evidence="11">
    <location>
        <begin position="10"/>
        <end position="93"/>
    </location>
</feature>
<dbReference type="InterPro" id="IPR000261">
    <property type="entry name" value="EH_dom"/>
</dbReference>
<dbReference type="SMART" id="SM00027">
    <property type="entry name" value="EH"/>
    <property type="match status" value="1"/>
</dbReference>
<evidence type="ECO:0000256" key="1">
    <source>
        <dbReference type="ARBA" id="ARBA00004125"/>
    </source>
</evidence>
<dbReference type="GO" id="GO:0016197">
    <property type="term" value="P:endosomal transport"/>
    <property type="evidence" value="ECO:0007669"/>
    <property type="project" value="TreeGrafter"/>
</dbReference>
<evidence type="ECO:0000313" key="12">
    <source>
        <dbReference type="EMBL" id="EGD83666.1"/>
    </source>
</evidence>
<dbReference type="InParanoid" id="F2U734"/>
<evidence type="ECO:0000256" key="7">
    <source>
        <dbReference type="ARBA" id="ARBA00023054"/>
    </source>
</evidence>
<dbReference type="AlphaFoldDB" id="F2U734"/>
<keyword evidence="13" id="KW-1185">Reference proteome</keyword>
<dbReference type="KEGG" id="sre:PTSG_04271"/>
<dbReference type="GO" id="GO:0006897">
    <property type="term" value="P:endocytosis"/>
    <property type="evidence" value="ECO:0007669"/>
    <property type="project" value="TreeGrafter"/>
</dbReference>
<keyword evidence="9" id="KW-0206">Cytoskeleton</keyword>
<sequence>MPLVQLCQHVWSLTTPDDDDCVDGGQMRTFMTMSQLPNNTLGLIWSMVDTEQRGKLDYRQLGFALGLMGQAQRGEELDPSVIGPATPPPTLHGLPPPADEDDSTA</sequence>
<gene>
    <name evidence="12" type="ORF">PTSG_04271</name>
</gene>
<protein>
    <recommendedName>
        <fullName evidence="11">EH domain-containing protein</fullName>
    </recommendedName>
</protein>
<proteinExistence type="predicted"/>
<keyword evidence="4" id="KW-0963">Cytoplasm</keyword>
<evidence type="ECO:0000256" key="10">
    <source>
        <dbReference type="SAM" id="MobiDB-lite"/>
    </source>
</evidence>
<dbReference type="PANTHER" id="PTHR11216">
    <property type="entry name" value="EH DOMAIN"/>
    <property type="match status" value="1"/>
</dbReference>
<dbReference type="GO" id="GO:0005768">
    <property type="term" value="C:endosome"/>
    <property type="evidence" value="ECO:0007669"/>
    <property type="project" value="UniProtKB-SubCell"/>
</dbReference>
<dbReference type="Proteomes" id="UP000007799">
    <property type="component" value="Unassembled WGS sequence"/>
</dbReference>
<keyword evidence="6" id="KW-0677">Repeat</keyword>